<sequence>MCSVNLTLFTDDGSDMNQPTLPLQSVLMKAAPAASERMPVVEKSDAGERFKESLEHAVHQDKSVDSAEIKDAETADAADTKEVAENAEPETAKVADENEQVSEDPVEGKSETDTAVSEGDKTNTESDAELASKQAIMDTKALLDRLAMSSAALSAKPSAADTDEVKVNNGEEESGDVLTVNAMPSGKTLPQSELLLAKHFNREHEHVKDIEQVSTDKSDHQEETLTIKDIDVLVKLVHQSPELEAALTDEQKQALSLAAESPEKLTSEQVELLTQLKETLITESNQPSTPVASGDVEKADVKATGKEVGEVRNKVAESSGQQVKVSDLQVAARAEPTKHLQDPALRQPTQIVADETAPQQATAQQAKPELSPVLAGAAGFSQNQLQKAVREGLSPESLKTDIMAATEGSKAPQVENKPEALAQQLAASFGQQGSTIAAKLDSSVAQSPLQISTNQNEAAAALAERVNIMMSKNLKQVDIRLDPPELGRVQIKLSMGSEQQASVQFTVSSQHARDALESAMPRLREMMQQQGLQLSQSSVQQQSNGNQQASTGQGQQGDGQGSSSSGRSGLSLDDDTNTLVRDVYIRPSSDGVDFYA</sequence>
<feature type="compositionally biased region" description="Basic and acidic residues" evidence="1">
    <location>
        <begin position="39"/>
        <end position="96"/>
    </location>
</feature>
<feature type="domain" description="Flagellar hook-length control protein-like C-terminal" evidence="2">
    <location>
        <begin position="464"/>
        <end position="548"/>
    </location>
</feature>
<dbReference type="InterPro" id="IPR052563">
    <property type="entry name" value="FliK"/>
</dbReference>
<evidence type="ECO:0000313" key="4">
    <source>
        <dbReference type="Proteomes" id="UP000094936"/>
    </source>
</evidence>
<gene>
    <name evidence="3" type="ORF">A8L45_15920</name>
</gene>
<feature type="compositionally biased region" description="Basic and acidic residues" evidence="1">
    <location>
        <begin position="106"/>
        <end position="124"/>
    </location>
</feature>
<dbReference type="PANTHER" id="PTHR37533">
    <property type="entry name" value="FLAGELLAR HOOK-LENGTH CONTROL PROTEIN"/>
    <property type="match status" value="1"/>
</dbReference>
<dbReference type="EMBL" id="LYBM01000032">
    <property type="protein sequence ID" value="ODA31607.1"/>
    <property type="molecule type" value="Genomic_DNA"/>
</dbReference>
<dbReference type="Proteomes" id="UP000094936">
    <property type="component" value="Unassembled WGS sequence"/>
</dbReference>
<feature type="region of interest" description="Disordered" evidence="1">
    <location>
        <begin position="516"/>
        <end position="596"/>
    </location>
</feature>
<dbReference type="InterPro" id="IPR038610">
    <property type="entry name" value="FliK-like_C_sf"/>
</dbReference>
<dbReference type="OrthoDB" id="1792985at2"/>
<comment type="caution">
    <text evidence="3">The sequence shown here is derived from an EMBL/GenBank/DDBJ whole genome shotgun (WGS) entry which is preliminary data.</text>
</comment>
<organism evidence="3 4">
    <name type="scientific">Veronia pacifica</name>
    <dbReference type="NCBI Taxonomy" id="1080227"/>
    <lineage>
        <taxon>Bacteria</taxon>
        <taxon>Pseudomonadati</taxon>
        <taxon>Pseudomonadota</taxon>
        <taxon>Gammaproteobacteria</taxon>
        <taxon>Vibrionales</taxon>
        <taxon>Vibrionaceae</taxon>
        <taxon>Veronia</taxon>
    </lineage>
</organism>
<feature type="compositionally biased region" description="Low complexity" evidence="1">
    <location>
        <begin position="561"/>
        <end position="571"/>
    </location>
</feature>
<feature type="region of interest" description="Disordered" evidence="1">
    <location>
        <begin position="153"/>
        <end position="185"/>
    </location>
</feature>
<evidence type="ECO:0000259" key="2">
    <source>
        <dbReference type="Pfam" id="PF02120"/>
    </source>
</evidence>
<dbReference type="InterPro" id="IPR021136">
    <property type="entry name" value="Flagellar_hook_control-like_C"/>
</dbReference>
<keyword evidence="4" id="KW-1185">Reference proteome</keyword>
<evidence type="ECO:0000313" key="3">
    <source>
        <dbReference type="EMBL" id="ODA31607.1"/>
    </source>
</evidence>
<dbReference type="Pfam" id="PF02120">
    <property type="entry name" value="Flg_hook"/>
    <property type="match status" value="1"/>
</dbReference>
<dbReference type="RefSeq" id="WP_068904060.1">
    <property type="nucleotide sequence ID" value="NZ_JBHUIF010000032.1"/>
</dbReference>
<dbReference type="PANTHER" id="PTHR37533:SF2">
    <property type="entry name" value="FLAGELLAR HOOK-LENGTH CONTROL PROTEIN"/>
    <property type="match status" value="1"/>
</dbReference>
<name>A0A1C3EEC4_9GAMM</name>
<dbReference type="CDD" id="cd17470">
    <property type="entry name" value="T3SS_Flik_C"/>
    <property type="match status" value="1"/>
</dbReference>
<proteinExistence type="predicted"/>
<feature type="compositionally biased region" description="Low complexity" evidence="1">
    <location>
        <begin position="528"/>
        <end position="553"/>
    </location>
</feature>
<protein>
    <recommendedName>
        <fullName evidence="2">Flagellar hook-length control protein-like C-terminal domain-containing protein</fullName>
    </recommendedName>
</protein>
<dbReference type="STRING" id="1080227.A8L45_15920"/>
<feature type="region of interest" description="Disordered" evidence="1">
    <location>
        <begin position="33"/>
        <end position="132"/>
    </location>
</feature>
<reference evidence="3 4" key="1">
    <citation type="submission" date="2016-05" db="EMBL/GenBank/DDBJ databases">
        <title>Genomic Taxonomy of the Vibrionaceae.</title>
        <authorList>
            <person name="Gomez-Gil B."/>
            <person name="Enciso-Ibarra J."/>
        </authorList>
    </citation>
    <scope>NUCLEOTIDE SEQUENCE [LARGE SCALE GENOMIC DNA]</scope>
    <source>
        <strain evidence="3 4">CAIM 1920</strain>
    </source>
</reference>
<accession>A0A1C3EEC4</accession>
<evidence type="ECO:0000256" key="1">
    <source>
        <dbReference type="SAM" id="MobiDB-lite"/>
    </source>
</evidence>
<dbReference type="Gene3D" id="3.30.750.140">
    <property type="match status" value="1"/>
</dbReference>
<dbReference type="AlphaFoldDB" id="A0A1C3EEC4"/>